<evidence type="ECO:0000256" key="3">
    <source>
        <dbReference type="ARBA" id="ARBA00022857"/>
    </source>
</evidence>
<evidence type="ECO:0000256" key="4">
    <source>
        <dbReference type="ARBA" id="ARBA00023002"/>
    </source>
</evidence>
<comment type="subcellular location">
    <subcellularLocation>
        <location evidence="5">Cytoplasm</location>
    </subcellularLocation>
</comment>
<dbReference type="AlphaFoldDB" id="A0A1M5ATM2"/>
<keyword evidence="3 5" id="KW-0521">NADP</keyword>
<dbReference type="GO" id="GO:0005737">
    <property type="term" value="C:cytoplasm"/>
    <property type="evidence" value="ECO:0007669"/>
    <property type="project" value="UniProtKB-SubCell"/>
</dbReference>
<dbReference type="GO" id="GO:0033739">
    <property type="term" value="F:preQ1 synthase activity"/>
    <property type="evidence" value="ECO:0007669"/>
    <property type="project" value="UniProtKB-UniRule"/>
</dbReference>
<feature type="active site" description="Thioimide intermediate" evidence="5">
    <location>
        <position position="46"/>
    </location>
</feature>
<evidence type="ECO:0000313" key="7">
    <source>
        <dbReference type="Proteomes" id="UP000184088"/>
    </source>
</evidence>
<sequence length="131" mass="15068">MSKYDKRWDIDGYDAIDTDILEAIPFEYPDSHTEVKYIEPEFTSVCPWTGLPDFGTITIKYIPSDKLVELKSLKYYLNSFRNVGILQEHVVNRILNDLKNLLDPIEMTVTAEFNARGGISTVATVNYKKEI</sequence>
<dbReference type="Proteomes" id="UP000184088">
    <property type="component" value="Unassembled WGS sequence"/>
</dbReference>
<dbReference type="EC" id="1.7.1.13" evidence="5"/>
<dbReference type="SUPFAM" id="SSF55620">
    <property type="entry name" value="Tetrahydrobiopterin biosynthesis enzymes-like"/>
    <property type="match status" value="1"/>
</dbReference>
<dbReference type="PANTHER" id="PTHR34354:SF1">
    <property type="entry name" value="NADPH-DEPENDENT 7-CYANO-7-DEAZAGUANINE REDUCTASE"/>
    <property type="match status" value="1"/>
</dbReference>
<comment type="function">
    <text evidence="5">Catalyzes the NADPH-dependent reduction of 7-cyano-7-deazaguanine (preQ0) to 7-aminomethyl-7-deazaguanine (preQ1).</text>
</comment>
<dbReference type="GO" id="GO:0008616">
    <property type="term" value="P:tRNA queuosine(34) biosynthetic process"/>
    <property type="evidence" value="ECO:0007669"/>
    <property type="project" value="UniProtKB-UniRule"/>
</dbReference>
<keyword evidence="1 5" id="KW-0963">Cytoplasm</keyword>
<dbReference type="InterPro" id="IPR029500">
    <property type="entry name" value="QueF"/>
</dbReference>
<keyword evidence="2 5" id="KW-0671">Queuosine biosynthesis</keyword>
<comment type="similarity">
    <text evidence="5">Belongs to the GTP cyclohydrolase I family. QueF type 1 subfamily.</text>
</comment>
<feature type="binding site" evidence="5">
    <location>
        <begin position="87"/>
        <end position="88"/>
    </location>
    <ligand>
        <name>substrate</name>
    </ligand>
</feature>
<dbReference type="EMBL" id="FQVH01000018">
    <property type="protein sequence ID" value="SHF33618.1"/>
    <property type="molecule type" value="Genomic_DNA"/>
</dbReference>
<feature type="binding site" evidence="5">
    <location>
        <begin position="68"/>
        <end position="70"/>
    </location>
    <ligand>
        <name>substrate</name>
    </ligand>
</feature>
<evidence type="ECO:0000313" key="6">
    <source>
        <dbReference type="EMBL" id="SHF33618.1"/>
    </source>
</evidence>
<dbReference type="PIRSF" id="PIRSF027377">
    <property type="entry name" value="Nitrile_oxidored_QueF"/>
    <property type="match status" value="1"/>
</dbReference>
<evidence type="ECO:0000256" key="1">
    <source>
        <dbReference type="ARBA" id="ARBA00022490"/>
    </source>
</evidence>
<dbReference type="HAMAP" id="MF_00818">
    <property type="entry name" value="QueF_type1"/>
    <property type="match status" value="1"/>
</dbReference>
<dbReference type="InterPro" id="IPR050084">
    <property type="entry name" value="NADPH_dep_7-cyano-7-deazaG_red"/>
</dbReference>
<evidence type="ECO:0000256" key="5">
    <source>
        <dbReference type="HAMAP-Rule" id="MF_00818"/>
    </source>
</evidence>
<keyword evidence="7" id="KW-1185">Reference proteome</keyword>
<dbReference type="Gene3D" id="3.30.1130.10">
    <property type="match status" value="1"/>
</dbReference>
<accession>A0A1M5ATM2</accession>
<proteinExistence type="inferred from homology"/>
<dbReference type="Pfam" id="PF14489">
    <property type="entry name" value="QueF"/>
    <property type="match status" value="1"/>
</dbReference>
<dbReference type="InterPro" id="IPR016856">
    <property type="entry name" value="QueF_type1"/>
</dbReference>
<dbReference type="InterPro" id="IPR043133">
    <property type="entry name" value="GTP-CH-I_C/QueF"/>
</dbReference>
<reference evidence="6 7" key="1">
    <citation type="submission" date="2016-11" db="EMBL/GenBank/DDBJ databases">
        <authorList>
            <person name="Jaros S."/>
            <person name="Januszkiewicz K."/>
            <person name="Wedrychowicz H."/>
        </authorList>
    </citation>
    <scope>NUCLEOTIDE SEQUENCE [LARGE SCALE GENOMIC DNA]</scope>
    <source>
        <strain evidence="6 7">DSM 17918</strain>
    </source>
</reference>
<organism evidence="6 7">
    <name type="scientific">Caldanaerobius fijiensis DSM 17918</name>
    <dbReference type="NCBI Taxonomy" id="1121256"/>
    <lineage>
        <taxon>Bacteria</taxon>
        <taxon>Bacillati</taxon>
        <taxon>Bacillota</taxon>
        <taxon>Clostridia</taxon>
        <taxon>Thermoanaerobacterales</taxon>
        <taxon>Thermoanaerobacteraceae</taxon>
        <taxon>Caldanaerobius</taxon>
    </lineage>
</organism>
<keyword evidence="4 5" id="KW-0560">Oxidoreductase</keyword>
<comment type="catalytic activity">
    <reaction evidence="5">
        <text>7-aminomethyl-7-carbaguanine + 2 NADP(+) = 7-cyano-7-carbaguanine + 2 NADPH + 3 H(+)</text>
        <dbReference type="Rhea" id="RHEA:13409"/>
        <dbReference type="ChEBI" id="CHEBI:15378"/>
        <dbReference type="ChEBI" id="CHEBI:45075"/>
        <dbReference type="ChEBI" id="CHEBI:57783"/>
        <dbReference type="ChEBI" id="CHEBI:58349"/>
        <dbReference type="ChEBI" id="CHEBI:58703"/>
        <dbReference type="EC" id="1.7.1.13"/>
    </reaction>
</comment>
<feature type="active site" description="Proton donor" evidence="5">
    <location>
        <position position="53"/>
    </location>
</feature>
<comment type="pathway">
    <text evidence="5">tRNA modification; tRNA-queuosine biosynthesis.</text>
</comment>
<dbReference type="UniPathway" id="UPA00392"/>
<dbReference type="STRING" id="1121256.SAMN02746089_01726"/>
<dbReference type="NCBIfam" id="TIGR03139">
    <property type="entry name" value="QueF-II"/>
    <property type="match status" value="1"/>
</dbReference>
<dbReference type="PANTHER" id="PTHR34354">
    <property type="entry name" value="NADPH-DEPENDENT 7-CYANO-7-DEAZAGUANINE REDUCTASE"/>
    <property type="match status" value="1"/>
</dbReference>
<name>A0A1M5ATM2_9THEO</name>
<protein>
    <recommendedName>
        <fullName evidence="5">NADPH-dependent 7-cyano-7-deazaguanine reductase</fullName>
        <ecNumber evidence="5">1.7.1.13</ecNumber>
    </recommendedName>
    <alternativeName>
        <fullName evidence="5">7-cyano-7-carbaguanine reductase</fullName>
    </alternativeName>
    <alternativeName>
        <fullName evidence="5">NADPH-dependent nitrile oxidoreductase</fullName>
    </alternativeName>
    <alternativeName>
        <fullName evidence="5">PreQ(0) reductase</fullName>
    </alternativeName>
</protein>
<evidence type="ECO:0000256" key="2">
    <source>
        <dbReference type="ARBA" id="ARBA00022785"/>
    </source>
</evidence>
<gene>
    <name evidence="5" type="primary">queF</name>
    <name evidence="6" type="ORF">SAMN02746089_01726</name>
</gene>